<sequence>SYYITSGVGTFNSSLVQPYLTAVNNSVPYILHSWLNNIVVNTEISVQAPAVSCLDKSNCYSYLLPGTLGGSAPWPPGGSPQDPVVAIWNAPAVQYEFRNGIDSTDFFSQSDCETIGNEKYILAVEVCIAESNAYPGSLIVSLYVCSNGTNLSNQCLNEGPTLNISSTLSIYKRQASTINARSNWTILSVPEIGPPSQVTDTNISALRSAINWLLDYEAAGIPPGSAFMTVFWNDRLQLSQSDWSKDLILAFQSMFVVPMWFFSDINYGNVQIQSSPTNIYSGVPPEFTTTASLATPRSKIVINASMFYAYLGLELGVLLISWTVITIVLLRGRVGPVVSAYPLIDFAAKTSASNVPQGANGIDSQLKNLTSADNKKIRSQLSNTNMYLRVNDIDSNGSVISNKKSVVLVTASRSSSLDVLAQGMVCK</sequence>
<name>A0A0C3HM11_OIDMZ</name>
<dbReference type="HOGENOM" id="CLU_029370_0_0_1"/>
<keyword evidence="1" id="KW-0812">Transmembrane</keyword>
<organism evidence="2 3">
    <name type="scientific">Oidiodendron maius (strain Zn)</name>
    <dbReference type="NCBI Taxonomy" id="913774"/>
    <lineage>
        <taxon>Eukaryota</taxon>
        <taxon>Fungi</taxon>
        <taxon>Dikarya</taxon>
        <taxon>Ascomycota</taxon>
        <taxon>Pezizomycotina</taxon>
        <taxon>Leotiomycetes</taxon>
        <taxon>Leotiomycetes incertae sedis</taxon>
        <taxon>Myxotrichaceae</taxon>
        <taxon>Oidiodendron</taxon>
    </lineage>
</organism>
<keyword evidence="1" id="KW-1133">Transmembrane helix</keyword>
<keyword evidence="1" id="KW-0472">Membrane</keyword>
<keyword evidence="3" id="KW-1185">Reference proteome</keyword>
<dbReference type="Proteomes" id="UP000054321">
    <property type="component" value="Unassembled WGS sequence"/>
</dbReference>
<feature type="transmembrane region" description="Helical" evidence="1">
    <location>
        <begin position="307"/>
        <end position="330"/>
    </location>
</feature>
<dbReference type="OrthoDB" id="5139479at2759"/>
<dbReference type="InParanoid" id="A0A0C3HM11"/>
<reference evidence="2 3" key="1">
    <citation type="submission" date="2014-04" db="EMBL/GenBank/DDBJ databases">
        <authorList>
            <consortium name="DOE Joint Genome Institute"/>
            <person name="Kuo A."/>
            <person name="Martino E."/>
            <person name="Perotto S."/>
            <person name="Kohler A."/>
            <person name="Nagy L.G."/>
            <person name="Floudas D."/>
            <person name="Copeland A."/>
            <person name="Barry K.W."/>
            <person name="Cichocki N."/>
            <person name="Veneault-Fourrey C."/>
            <person name="LaButti K."/>
            <person name="Lindquist E.A."/>
            <person name="Lipzen A."/>
            <person name="Lundell T."/>
            <person name="Morin E."/>
            <person name="Murat C."/>
            <person name="Sun H."/>
            <person name="Tunlid A."/>
            <person name="Henrissat B."/>
            <person name="Grigoriev I.V."/>
            <person name="Hibbett D.S."/>
            <person name="Martin F."/>
            <person name="Nordberg H.P."/>
            <person name="Cantor M.N."/>
            <person name="Hua S.X."/>
        </authorList>
    </citation>
    <scope>NUCLEOTIDE SEQUENCE [LARGE SCALE GENOMIC DNA]</scope>
    <source>
        <strain evidence="2 3">Zn</strain>
    </source>
</reference>
<evidence type="ECO:0000313" key="2">
    <source>
        <dbReference type="EMBL" id="KIN03392.1"/>
    </source>
</evidence>
<proteinExistence type="predicted"/>
<evidence type="ECO:0000313" key="3">
    <source>
        <dbReference type="Proteomes" id="UP000054321"/>
    </source>
</evidence>
<protein>
    <submittedName>
        <fullName evidence="2">Uncharacterized protein</fullName>
    </submittedName>
</protein>
<gene>
    <name evidence="2" type="ORF">OIDMADRAFT_117131</name>
</gene>
<evidence type="ECO:0000256" key="1">
    <source>
        <dbReference type="SAM" id="Phobius"/>
    </source>
</evidence>
<accession>A0A0C3HM11</accession>
<dbReference type="AlphaFoldDB" id="A0A0C3HM11"/>
<feature type="non-terminal residue" evidence="2">
    <location>
        <position position="1"/>
    </location>
</feature>
<reference evidence="3" key="2">
    <citation type="submission" date="2015-01" db="EMBL/GenBank/DDBJ databases">
        <title>Evolutionary Origins and Diversification of the Mycorrhizal Mutualists.</title>
        <authorList>
            <consortium name="DOE Joint Genome Institute"/>
            <consortium name="Mycorrhizal Genomics Consortium"/>
            <person name="Kohler A."/>
            <person name="Kuo A."/>
            <person name="Nagy L.G."/>
            <person name="Floudas D."/>
            <person name="Copeland A."/>
            <person name="Barry K.W."/>
            <person name="Cichocki N."/>
            <person name="Veneault-Fourrey C."/>
            <person name="LaButti K."/>
            <person name="Lindquist E.A."/>
            <person name="Lipzen A."/>
            <person name="Lundell T."/>
            <person name="Morin E."/>
            <person name="Murat C."/>
            <person name="Riley R."/>
            <person name="Ohm R."/>
            <person name="Sun H."/>
            <person name="Tunlid A."/>
            <person name="Henrissat B."/>
            <person name="Grigoriev I.V."/>
            <person name="Hibbett D.S."/>
            <person name="Martin F."/>
        </authorList>
    </citation>
    <scope>NUCLEOTIDE SEQUENCE [LARGE SCALE GENOMIC DNA]</scope>
    <source>
        <strain evidence="3">Zn</strain>
    </source>
</reference>
<dbReference type="EMBL" id="KN832873">
    <property type="protein sequence ID" value="KIN03392.1"/>
    <property type="molecule type" value="Genomic_DNA"/>
</dbReference>